<dbReference type="KEGG" id="pgu:PGUG_02414"/>
<dbReference type="Proteomes" id="UP000001997">
    <property type="component" value="Unassembled WGS sequence"/>
</dbReference>
<comment type="function">
    <text evidence="13">Mitochondrial intermembrane chaperone that participates in the import and insertion of some multi-pass transmembrane proteins into the mitochondrial inner membrane. Also required for the transfer of beta-barrel precursors from the TOM complex to the sorting and assembly machinery (SAM complex) of the outer membrane. Acts as a chaperone-like protein that protects the hydrophobic precursors from aggregation and guide them through the mitochondrial intermembrane space.</text>
</comment>
<evidence type="ECO:0000256" key="9">
    <source>
        <dbReference type="ARBA" id="ARBA00023128"/>
    </source>
</evidence>
<dbReference type="GO" id="GO:0140318">
    <property type="term" value="F:protein transporter activity"/>
    <property type="evidence" value="ECO:0007669"/>
    <property type="project" value="EnsemblFungi"/>
</dbReference>
<gene>
    <name evidence="15" type="ORF">PGUG_02414</name>
</gene>
<evidence type="ECO:0000259" key="14">
    <source>
        <dbReference type="Pfam" id="PF02953"/>
    </source>
</evidence>
<evidence type="ECO:0000256" key="4">
    <source>
        <dbReference type="ARBA" id="ARBA00022723"/>
    </source>
</evidence>
<protein>
    <recommendedName>
        <fullName evidence="13">Mitochondrial import inner membrane translocase subunit</fullName>
    </recommendedName>
</protein>
<dbReference type="AlphaFoldDB" id="A5DGL3"/>
<comment type="domain">
    <text evidence="13">The twin CX3C motif contains 4 conserved Cys residues that form 2 disulfide bonds in the mitochondrial intermembrane space.</text>
</comment>
<comment type="subunit">
    <text evidence="13">Heterohexamer.</text>
</comment>
<dbReference type="GO" id="GO:0046872">
    <property type="term" value="F:metal ion binding"/>
    <property type="evidence" value="ECO:0007669"/>
    <property type="project" value="UniProtKB-KW"/>
</dbReference>
<evidence type="ECO:0000256" key="10">
    <source>
        <dbReference type="ARBA" id="ARBA00023136"/>
    </source>
</evidence>
<evidence type="ECO:0000256" key="3">
    <source>
        <dbReference type="ARBA" id="ARBA00022448"/>
    </source>
</evidence>
<keyword evidence="10" id="KW-0472">Membrane</keyword>
<dbReference type="SUPFAM" id="SSF144122">
    <property type="entry name" value="Tim10-like"/>
    <property type="match status" value="1"/>
</dbReference>
<evidence type="ECO:0000313" key="15">
    <source>
        <dbReference type="EMBL" id="EDK38316.2"/>
    </source>
</evidence>
<dbReference type="Gene3D" id="1.10.287.810">
    <property type="entry name" value="Mitochondrial import inner membrane translocase subunit tim13 like domains"/>
    <property type="match status" value="1"/>
</dbReference>
<reference evidence="15 16" key="1">
    <citation type="journal article" date="2009" name="Nature">
        <title>Evolution of pathogenicity and sexual reproduction in eight Candida genomes.</title>
        <authorList>
            <person name="Butler G."/>
            <person name="Rasmussen M.D."/>
            <person name="Lin M.F."/>
            <person name="Santos M.A."/>
            <person name="Sakthikumar S."/>
            <person name="Munro C.A."/>
            <person name="Rheinbay E."/>
            <person name="Grabherr M."/>
            <person name="Forche A."/>
            <person name="Reedy J.L."/>
            <person name="Agrafioti I."/>
            <person name="Arnaud M.B."/>
            <person name="Bates S."/>
            <person name="Brown A.J."/>
            <person name="Brunke S."/>
            <person name="Costanzo M.C."/>
            <person name="Fitzpatrick D.A."/>
            <person name="de Groot P.W."/>
            <person name="Harris D."/>
            <person name="Hoyer L.L."/>
            <person name="Hube B."/>
            <person name="Klis F.M."/>
            <person name="Kodira C."/>
            <person name="Lennard N."/>
            <person name="Logue M.E."/>
            <person name="Martin R."/>
            <person name="Neiman A.M."/>
            <person name="Nikolaou E."/>
            <person name="Quail M.A."/>
            <person name="Quinn J."/>
            <person name="Santos M.C."/>
            <person name="Schmitzberger F.F."/>
            <person name="Sherlock G."/>
            <person name="Shah P."/>
            <person name="Silverstein K.A."/>
            <person name="Skrzypek M.S."/>
            <person name="Soll D."/>
            <person name="Staggs R."/>
            <person name="Stansfield I."/>
            <person name="Stumpf M.P."/>
            <person name="Sudbery P.E."/>
            <person name="Srikantha T."/>
            <person name="Zeng Q."/>
            <person name="Berman J."/>
            <person name="Berriman M."/>
            <person name="Heitman J."/>
            <person name="Gow N.A."/>
            <person name="Lorenz M.C."/>
            <person name="Birren B.W."/>
            <person name="Kellis M."/>
            <person name="Cuomo C.A."/>
        </authorList>
    </citation>
    <scope>NUCLEOTIDE SEQUENCE [LARGE SCALE GENOMIC DNA]</scope>
    <source>
        <strain evidence="16">ATCC 6260 / CBS 566 / DSM 6381 / JCM 1539 / NBRC 10279 / NRRL Y-324</strain>
    </source>
</reference>
<accession>A5DGL3</accession>
<dbReference type="STRING" id="294746.A5DGL3"/>
<dbReference type="GO" id="GO:0045039">
    <property type="term" value="P:protein insertion into mitochondrial inner membrane"/>
    <property type="evidence" value="ECO:0007669"/>
    <property type="project" value="EnsemblFungi"/>
</dbReference>
<keyword evidence="5 13" id="KW-0999">Mitochondrion inner membrane</keyword>
<dbReference type="GO" id="GO:0051082">
    <property type="term" value="F:unfolded protein binding"/>
    <property type="evidence" value="ECO:0007669"/>
    <property type="project" value="EnsemblFungi"/>
</dbReference>
<dbReference type="VEuPathDB" id="FungiDB:PGUG_02414"/>
<keyword evidence="12 13" id="KW-0143">Chaperone</keyword>
<evidence type="ECO:0000256" key="13">
    <source>
        <dbReference type="RuleBase" id="RU367043"/>
    </source>
</evidence>
<dbReference type="EMBL" id="CH408157">
    <property type="protein sequence ID" value="EDK38316.2"/>
    <property type="molecule type" value="Genomic_DNA"/>
</dbReference>
<evidence type="ECO:0000256" key="12">
    <source>
        <dbReference type="ARBA" id="ARBA00023186"/>
    </source>
</evidence>
<evidence type="ECO:0000256" key="5">
    <source>
        <dbReference type="ARBA" id="ARBA00022792"/>
    </source>
</evidence>
<dbReference type="InterPro" id="IPR035427">
    <property type="entry name" value="Tim10-like_dom_sf"/>
</dbReference>
<dbReference type="GO" id="GO:0042719">
    <property type="term" value="C:mitochondrial intermembrane space chaperone complex"/>
    <property type="evidence" value="ECO:0007669"/>
    <property type="project" value="EnsemblFungi"/>
</dbReference>
<keyword evidence="9 13" id="KW-0496">Mitochondrion</keyword>
<dbReference type="FunCoup" id="A5DGL3">
    <property type="interactions" value="638"/>
</dbReference>
<keyword evidence="8 13" id="KW-0811">Translocation</keyword>
<keyword evidence="11 13" id="KW-1015">Disulfide bond</keyword>
<dbReference type="Pfam" id="PF02953">
    <property type="entry name" value="zf-Tim10_DDP"/>
    <property type="match status" value="1"/>
</dbReference>
<evidence type="ECO:0000256" key="6">
    <source>
        <dbReference type="ARBA" id="ARBA00022833"/>
    </source>
</evidence>
<feature type="domain" description="Tim10-like" evidence="14">
    <location>
        <begin position="44"/>
        <end position="105"/>
    </location>
</feature>
<keyword evidence="4" id="KW-0479">Metal-binding</keyword>
<dbReference type="SMR" id="A5DGL3"/>
<keyword evidence="7 13" id="KW-0653">Protein transport</keyword>
<dbReference type="GeneID" id="5126718"/>
<evidence type="ECO:0000313" key="16">
    <source>
        <dbReference type="Proteomes" id="UP000001997"/>
    </source>
</evidence>
<comment type="similarity">
    <text evidence="2 13">Belongs to the small Tim family.</text>
</comment>
<evidence type="ECO:0000256" key="7">
    <source>
        <dbReference type="ARBA" id="ARBA00022927"/>
    </source>
</evidence>
<keyword evidence="16" id="KW-1185">Reference proteome</keyword>
<evidence type="ECO:0000256" key="11">
    <source>
        <dbReference type="ARBA" id="ARBA00023157"/>
    </source>
</evidence>
<keyword evidence="6" id="KW-0862">Zinc</keyword>
<evidence type="ECO:0000256" key="1">
    <source>
        <dbReference type="ARBA" id="ARBA00004137"/>
    </source>
</evidence>
<proteinExistence type="inferred from homology"/>
<dbReference type="RefSeq" id="XP_001484685.2">
    <property type="nucleotide sequence ID" value="XM_001484635.1"/>
</dbReference>
<sequence>MGKIACIDLHLLIILKSGQRKIITDMFGLGGAAPQISSQQKLSAAEAELDMVTGMFNQLVEQCHSKCINKSYNDSDVSKQEALCLDRCVSKYFETNVQVGEHMQKMGQSGQFMGRQ</sequence>
<dbReference type="InterPro" id="IPR004217">
    <property type="entry name" value="Tim10-like"/>
</dbReference>
<dbReference type="GO" id="GO:0015031">
    <property type="term" value="P:protein transport"/>
    <property type="evidence" value="ECO:0007669"/>
    <property type="project" value="UniProtKB-KW"/>
</dbReference>
<organism evidence="15 16">
    <name type="scientific">Meyerozyma guilliermondii (strain ATCC 6260 / CBS 566 / DSM 6381 / JCM 1539 / NBRC 10279 / NRRL Y-324)</name>
    <name type="common">Yeast</name>
    <name type="synonym">Candida guilliermondii</name>
    <dbReference type="NCBI Taxonomy" id="294746"/>
    <lineage>
        <taxon>Eukaryota</taxon>
        <taxon>Fungi</taxon>
        <taxon>Dikarya</taxon>
        <taxon>Ascomycota</taxon>
        <taxon>Saccharomycotina</taxon>
        <taxon>Pichiomycetes</taxon>
        <taxon>Debaryomycetaceae</taxon>
        <taxon>Meyerozyma</taxon>
    </lineage>
</organism>
<dbReference type="GO" id="GO:0042721">
    <property type="term" value="C:TIM22 mitochondrial import inner membrane insertion complex"/>
    <property type="evidence" value="ECO:0007669"/>
    <property type="project" value="EnsemblFungi"/>
</dbReference>
<dbReference type="PANTHER" id="PTHR11038:SF16">
    <property type="entry name" value="MITOCHONDRIAL IMPORT INNER MEMBRANE TRANSLOCASE SUBUNIT TIM10"/>
    <property type="match status" value="1"/>
</dbReference>
<dbReference type="FunFam" id="1.10.287.810:FF:000002">
    <property type="entry name" value="Mitochondrial import inner membrane translocase subunit tim10"/>
    <property type="match status" value="1"/>
</dbReference>
<keyword evidence="3 13" id="KW-0813">Transport</keyword>
<dbReference type="OrthoDB" id="274922at2759"/>
<name>A5DGL3_PICGU</name>
<dbReference type="eggNOG" id="KOG3480">
    <property type="taxonomic scope" value="Eukaryota"/>
</dbReference>
<comment type="subcellular location">
    <subcellularLocation>
        <location evidence="1 13">Mitochondrion inner membrane</location>
        <topology evidence="1 13">Peripheral membrane protein</topology>
        <orientation evidence="1 13">Intermembrane side</orientation>
    </subcellularLocation>
</comment>
<dbReference type="InParanoid" id="A5DGL3"/>
<evidence type="ECO:0000256" key="8">
    <source>
        <dbReference type="ARBA" id="ARBA00023010"/>
    </source>
</evidence>
<dbReference type="PANTHER" id="PTHR11038">
    <property type="entry name" value="MITOCHONDRIAL IMPORT INNER MEMBRANE TRANSLOCASE SUBUNIT TIM10"/>
    <property type="match status" value="1"/>
</dbReference>
<evidence type="ECO:0000256" key="2">
    <source>
        <dbReference type="ARBA" id="ARBA00006720"/>
    </source>
</evidence>
<dbReference type="HOGENOM" id="CLU_162151_1_0_1"/>